<dbReference type="KEGG" id="thf:MA03_02805"/>
<gene>
    <name evidence="1" type="ORF">MA03_02805</name>
</gene>
<keyword evidence="2" id="KW-1185">Reference proteome</keyword>
<reference evidence="1 2" key="1">
    <citation type="journal article" date="2015" name="Stand. Genomic Sci.">
        <title>Complete genome sequence of and proposal of Thermofilum uzonense sp. nov. a novel hyperthermophilic crenarchaeon and emended description of the genus Thermofilum.</title>
        <authorList>
            <person name="Toshchakov S.V."/>
            <person name="Korzhenkov A.A."/>
            <person name="Samarov N.I."/>
            <person name="Mazunin I.O."/>
            <person name="Mozhey O.I."/>
            <person name="Shmyr I.S."/>
            <person name="Derbikova K.S."/>
            <person name="Taranov E.A."/>
            <person name="Dominova I.N."/>
            <person name="Bonch-Osmolovskaya E.A."/>
            <person name="Patrushev M.V."/>
            <person name="Podosokorskaya O.A."/>
            <person name="Kublanov I.V."/>
        </authorList>
    </citation>
    <scope>NUCLEOTIDE SEQUENCE [LARGE SCALE GENOMIC DNA]</scope>
    <source>
        <strain evidence="1 2">1807-2</strain>
    </source>
</reference>
<evidence type="ECO:0000313" key="1">
    <source>
        <dbReference type="EMBL" id="AKG38415.1"/>
    </source>
</evidence>
<protein>
    <submittedName>
        <fullName evidence="1">Uncharacterized protein</fullName>
    </submittedName>
</protein>
<evidence type="ECO:0000313" key="2">
    <source>
        <dbReference type="Proteomes" id="UP000067434"/>
    </source>
</evidence>
<dbReference type="AlphaFoldDB" id="A0A0F7FHQ9"/>
<dbReference type="STRING" id="1550241.MA03_02805"/>
<dbReference type="EMBL" id="CP009961">
    <property type="protein sequence ID" value="AKG38415.1"/>
    <property type="molecule type" value="Genomic_DNA"/>
</dbReference>
<dbReference type="PATRIC" id="fig|1550241.5.peg.582"/>
<dbReference type="GeneID" id="25401126"/>
<sequence length="122" mass="14776">MVRCEDLINFIKMERAFEQIKSWRDLYDLGFRLVRRYEYILRRGYNPAESRDVFIEGIISEIALKFSSKRLPFSLSERDARRISSRILDILTEMRDLRSICGLYFQLRKKEEMHHLIDLIRG</sequence>
<dbReference type="RefSeq" id="WP_052883818.1">
    <property type="nucleotide sequence ID" value="NZ_CP009961.1"/>
</dbReference>
<accession>A0A0F7FHQ9</accession>
<dbReference type="HOGENOM" id="CLU_2021632_0_0_2"/>
<name>A0A0F7FHQ9_9CREN</name>
<proteinExistence type="predicted"/>
<organism evidence="1 2">
    <name type="scientific">Infirmifilum uzonense</name>
    <dbReference type="NCBI Taxonomy" id="1550241"/>
    <lineage>
        <taxon>Archaea</taxon>
        <taxon>Thermoproteota</taxon>
        <taxon>Thermoprotei</taxon>
        <taxon>Thermofilales</taxon>
        <taxon>Thermofilaceae</taxon>
        <taxon>Infirmifilum</taxon>
    </lineage>
</organism>
<dbReference type="Proteomes" id="UP000067434">
    <property type="component" value="Chromosome"/>
</dbReference>